<keyword evidence="2" id="KW-1133">Transmembrane helix</keyword>
<keyword evidence="2" id="KW-0472">Membrane</keyword>
<sequence length="99" mass="10863">INWLPCTIAAFVSSPVVWFAFLILCGLQGLYVFTSFVCNKRVLNLCRHRITETTTNSTSSSQGRKAKSQRTAMIKCADKQLASNTTSLNSNSSSRAQNA</sequence>
<feature type="transmembrane region" description="Helical" evidence="2">
    <location>
        <begin position="16"/>
        <end position="38"/>
    </location>
</feature>
<dbReference type="Gene3D" id="1.20.1070.10">
    <property type="entry name" value="Rhodopsin 7-helix transmembrane proteins"/>
    <property type="match status" value="1"/>
</dbReference>
<dbReference type="EMBL" id="JAWDGP010002524">
    <property type="protein sequence ID" value="KAK3782227.1"/>
    <property type="molecule type" value="Genomic_DNA"/>
</dbReference>
<evidence type="ECO:0000256" key="2">
    <source>
        <dbReference type="SAM" id="Phobius"/>
    </source>
</evidence>
<evidence type="ECO:0000313" key="3">
    <source>
        <dbReference type="EMBL" id="KAK3782227.1"/>
    </source>
</evidence>
<evidence type="ECO:0000256" key="1">
    <source>
        <dbReference type="SAM" id="MobiDB-lite"/>
    </source>
</evidence>
<reference evidence="3" key="1">
    <citation type="journal article" date="2023" name="G3 (Bethesda)">
        <title>A reference genome for the long-term kleptoplast-retaining sea slug Elysia crispata morphotype clarki.</title>
        <authorList>
            <person name="Eastman K.E."/>
            <person name="Pendleton A.L."/>
            <person name="Shaikh M.A."/>
            <person name="Suttiyut T."/>
            <person name="Ogas R."/>
            <person name="Tomko P."/>
            <person name="Gavelis G."/>
            <person name="Widhalm J.R."/>
            <person name="Wisecaver J.H."/>
        </authorList>
    </citation>
    <scope>NUCLEOTIDE SEQUENCE</scope>
    <source>
        <strain evidence="3">ECLA1</strain>
    </source>
</reference>
<organism evidence="3 4">
    <name type="scientific">Elysia crispata</name>
    <name type="common">lettuce slug</name>
    <dbReference type="NCBI Taxonomy" id="231223"/>
    <lineage>
        <taxon>Eukaryota</taxon>
        <taxon>Metazoa</taxon>
        <taxon>Spiralia</taxon>
        <taxon>Lophotrochozoa</taxon>
        <taxon>Mollusca</taxon>
        <taxon>Gastropoda</taxon>
        <taxon>Heterobranchia</taxon>
        <taxon>Euthyneura</taxon>
        <taxon>Panpulmonata</taxon>
        <taxon>Sacoglossa</taxon>
        <taxon>Placobranchoidea</taxon>
        <taxon>Plakobranchidae</taxon>
        <taxon>Elysia</taxon>
    </lineage>
</organism>
<keyword evidence="2" id="KW-0812">Transmembrane</keyword>
<keyword evidence="4" id="KW-1185">Reference proteome</keyword>
<dbReference type="AlphaFoldDB" id="A0AAE1A744"/>
<name>A0AAE1A744_9GAST</name>
<protein>
    <submittedName>
        <fullName evidence="3">Uncharacterized protein</fullName>
    </submittedName>
</protein>
<proteinExistence type="predicted"/>
<feature type="non-terminal residue" evidence="3">
    <location>
        <position position="1"/>
    </location>
</feature>
<comment type="caution">
    <text evidence="3">The sequence shown here is derived from an EMBL/GenBank/DDBJ whole genome shotgun (WGS) entry which is preliminary data.</text>
</comment>
<gene>
    <name evidence="3" type="ORF">RRG08_048687</name>
</gene>
<evidence type="ECO:0000313" key="4">
    <source>
        <dbReference type="Proteomes" id="UP001283361"/>
    </source>
</evidence>
<feature type="region of interest" description="Disordered" evidence="1">
    <location>
        <begin position="79"/>
        <end position="99"/>
    </location>
</feature>
<dbReference type="PANTHER" id="PTHR45902:SF4">
    <property type="entry name" value="G-PROTEIN COUPLED RECEPTORS FAMILY 2 PROFILE 2 DOMAIN-CONTAINING PROTEIN"/>
    <property type="match status" value="1"/>
</dbReference>
<feature type="compositionally biased region" description="Low complexity" evidence="1">
    <location>
        <begin position="80"/>
        <end position="99"/>
    </location>
</feature>
<accession>A0AAE1A744</accession>
<dbReference type="InterPro" id="IPR053231">
    <property type="entry name" value="GPCR_LN-TM7"/>
</dbReference>
<dbReference type="Proteomes" id="UP001283361">
    <property type="component" value="Unassembled WGS sequence"/>
</dbReference>
<dbReference type="PANTHER" id="PTHR45902">
    <property type="entry name" value="LATROPHILIN RECEPTOR-LIKE PROTEIN A"/>
    <property type="match status" value="1"/>
</dbReference>